<dbReference type="Gene3D" id="3.10.20.90">
    <property type="entry name" value="Phosphatidylinositol 3-kinase Catalytic Subunit, Chain A, domain 1"/>
    <property type="match status" value="1"/>
</dbReference>
<evidence type="ECO:0000259" key="5">
    <source>
        <dbReference type="PROSITE" id="PS50033"/>
    </source>
</evidence>
<keyword evidence="7" id="KW-1185">Reference proteome</keyword>
<organism evidence="6 7">
    <name type="scientific">Nelumbo nucifera</name>
    <name type="common">Sacred lotus</name>
    <dbReference type="NCBI Taxonomy" id="4432"/>
    <lineage>
        <taxon>Eukaryota</taxon>
        <taxon>Viridiplantae</taxon>
        <taxon>Streptophyta</taxon>
        <taxon>Embryophyta</taxon>
        <taxon>Tracheophyta</taxon>
        <taxon>Spermatophyta</taxon>
        <taxon>Magnoliopsida</taxon>
        <taxon>Proteales</taxon>
        <taxon>Nelumbonaceae</taxon>
        <taxon>Nelumbo</taxon>
    </lineage>
</organism>
<protein>
    <recommendedName>
        <fullName evidence="5">UBX domain-containing protein</fullName>
    </recommendedName>
</protein>
<evidence type="ECO:0000256" key="4">
    <source>
        <dbReference type="SAM" id="MobiDB-lite"/>
    </source>
</evidence>
<dbReference type="Proteomes" id="UP000607653">
    <property type="component" value="Unassembled WGS sequence"/>
</dbReference>
<dbReference type="CDD" id="cd01767">
    <property type="entry name" value="UBX"/>
    <property type="match status" value="1"/>
</dbReference>
<evidence type="ECO:0000313" key="6">
    <source>
        <dbReference type="EMBL" id="DAD41315.1"/>
    </source>
</evidence>
<proteinExistence type="predicted"/>
<dbReference type="PROSITE" id="PS50033">
    <property type="entry name" value="UBX"/>
    <property type="match status" value="1"/>
</dbReference>
<feature type="compositionally biased region" description="Basic and acidic residues" evidence="4">
    <location>
        <begin position="13"/>
        <end position="29"/>
    </location>
</feature>
<evidence type="ECO:0000313" key="7">
    <source>
        <dbReference type="Proteomes" id="UP000607653"/>
    </source>
</evidence>
<dbReference type="Pfam" id="PF00789">
    <property type="entry name" value="UBX"/>
    <property type="match status" value="1"/>
</dbReference>
<feature type="region of interest" description="Disordered" evidence="4">
    <location>
        <begin position="156"/>
        <end position="176"/>
    </location>
</feature>
<dbReference type="SUPFAM" id="SSF54236">
    <property type="entry name" value="Ubiquitin-like"/>
    <property type="match status" value="1"/>
</dbReference>
<evidence type="ECO:0000256" key="1">
    <source>
        <dbReference type="ARBA" id="ARBA00004123"/>
    </source>
</evidence>
<dbReference type="GO" id="GO:0005634">
    <property type="term" value="C:nucleus"/>
    <property type="evidence" value="ECO:0007669"/>
    <property type="project" value="UniProtKB-SubCell"/>
</dbReference>
<accession>A0A822ZD22</accession>
<dbReference type="PANTHER" id="PTHR45714:SF39">
    <property type="entry name" value="HOMEOBOX-LEUCINE ZIPPER PROTEIN HAT14"/>
    <property type="match status" value="1"/>
</dbReference>
<feature type="region of interest" description="Disordered" evidence="4">
    <location>
        <begin position="1"/>
        <end position="40"/>
    </location>
</feature>
<gene>
    <name evidence="6" type="ORF">HUJ06_015638</name>
</gene>
<name>A0A822ZD22_NELNU</name>
<dbReference type="AlphaFoldDB" id="A0A822ZD22"/>
<comment type="caution">
    <text evidence="6">The sequence shown here is derived from an EMBL/GenBank/DDBJ whole genome shotgun (WGS) entry which is preliminary data.</text>
</comment>
<keyword evidence="3" id="KW-0804">Transcription</keyword>
<dbReference type="InterPro" id="IPR029071">
    <property type="entry name" value="Ubiquitin-like_domsf"/>
</dbReference>
<dbReference type="PANTHER" id="PTHR45714">
    <property type="entry name" value="HOMEOBOX-LEUCINE ZIPPER PROTEIN HAT14"/>
    <property type="match status" value="1"/>
</dbReference>
<evidence type="ECO:0000256" key="2">
    <source>
        <dbReference type="ARBA" id="ARBA00023015"/>
    </source>
</evidence>
<evidence type="ECO:0000256" key="3">
    <source>
        <dbReference type="ARBA" id="ARBA00023163"/>
    </source>
</evidence>
<dbReference type="InterPro" id="IPR050762">
    <property type="entry name" value="HD-ZIP_Homeobox_LZ_Class_II"/>
</dbReference>
<keyword evidence="2" id="KW-0805">Transcription regulation</keyword>
<dbReference type="InterPro" id="IPR001012">
    <property type="entry name" value="UBX_dom"/>
</dbReference>
<comment type="subcellular location">
    <subcellularLocation>
        <location evidence="1">Nucleus</location>
    </subcellularLocation>
</comment>
<reference evidence="6 7" key="1">
    <citation type="journal article" date="2020" name="Mol. Biol. Evol.">
        <title>Distinct Expression and Methylation Patterns for Genes with Different Fates following a Single Whole-Genome Duplication in Flowering Plants.</title>
        <authorList>
            <person name="Shi T."/>
            <person name="Rahmani R.S."/>
            <person name="Gugger P.F."/>
            <person name="Wang M."/>
            <person name="Li H."/>
            <person name="Zhang Y."/>
            <person name="Li Z."/>
            <person name="Wang Q."/>
            <person name="Van de Peer Y."/>
            <person name="Marchal K."/>
            <person name="Chen J."/>
        </authorList>
    </citation>
    <scope>NUCLEOTIDE SEQUENCE [LARGE SCALE GENOMIC DNA]</scope>
    <source>
        <tissue evidence="6">Leaf</tissue>
    </source>
</reference>
<dbReference type="EMBL" id="DUZY01000005">
    <property type="protein sequence ID" value="DAD41315.1"/>
    <property type="molecule type" value="Genomic_DNA"/>
</dbReference>
<feature type="domain" description="UBX" evidence="5">
    <location>
        <begin position="94"/>
        <end position="136"/>
    </location>
</feature>
<sequence>MDFSNYRGGSGGNKRDAKVEAERVSSRASDEEENGLTRKKLRLSKERSAFLEESFKEHNTLNPVSRNPERERERERAGSLCYFLTKGGGGARGRFPDGRRIQRNFLHKDPIQLLWSFCYSQLEETGARSFRLVQSYKQFQGIQSSWIMSKSSRLLSLDRPSGSASKLDRNPSSSLR</sequence>